<dbReference type="InterPro" id="IPR030392">
    <property type="entry name" value="S74_ICA"/>
</dbReference>
<organism evidence="3 4">
    <name type="scientific">Ramlibacter albus</name>
    <dbReference type="NCBI Taxonomy" id="2079448"/>
    <lineage>
        <taxon>Bacteria</taxon>
        <taxon>Pseudomonadati</taxon>
        <taxon>Pseudomonadota</taxon>
        <taxon>Betaproteobacteria</taxon>
        <taxon>Burkholderiales</taxon>
        <taxon>Comamonadaceae</taxon>
        <taxon>Ramlibacter</taxon>
    </lineage>
</organism>
<evidence type="ECO:0000313" key="3">
    <source>
        <dbReference type="EMBL" id="MBC5765304.1"/>
    </source>
</evidence>
<gene>
    <name evidence="3" type="ORF">H8R02_12625</name>
</gene>
<dbReference type="EMBL" id="JACORU010000004">
    <property type="protein sequence ID" value="MBC5765304.1"/>
    <property type="molecule type" value="Genomic_DNA"/>
</dbReference>
<evidence type="ECO:0000256" key="1">
    <source>
        <dbReference type="SAM" id="MobiDB-lite"/>
    </source>
</evidence>
<name>A0A923S2B4_9BURK</name>
<dbReference type="RefSeq" id="WP_187081782.1">
    <property type="nucleotide sequence ID" value="NZ_JACORU010000004.1"/>
</dbReference>
<evidence type="ECO:0000259" key="2">
    <source>
        <dbReference type="Pfam" id="PF13884"/>
    </source>
</evidence>
<accession>A0A923S2B4</accession>
<sequence>MKDVIKLQPKAEPLQPEEAREAVSAPKGEYSAPKLKLYGAVTELTAGSNGPNTDVGGKLRSDRRVKQNIVRVGDHRLGFGVYLFEYMPHAGSAGTHFGVMADEVEPIVPHAVSTDPDGFKRVDYAVLGIRDFGGAAVH</sequence>
<reference evidence="3" key="1">
    <citation type="submission" date="2020-08" db="EMBL/GenBank/DDBJ databases">
        <title>Ramlibacter sp. GTP1 16S ribosomal RNA gene genome sequencing and assembly.</title>
        <authorList>
            <person name="Kang M."/>
        </authorList>
    </citation>
    <scope>NUCLEOTIDE SEQUENCE</scope>
    <source>
        <strain evidence="3">GTP1</strain>
    </source>
</reference>
<comment type="caution">
    <text evidence="3">The sequence shown here is derived from an EMBL/GenBank/DDBJ whole genome shotgun (WGS) entry which is preliminary data.</text>
</comment>
<evidence type="ECO:0000313" key="4">
    <source>
        <dbReference type="Proteomes" id="UP000596827"/>
    </source>
</evidence>
<feature type="domain" description="Peptidase S74" evidence="2">
    <location>
        <begin position="61"/>
        <end position="112"/>
    </location>
</feature>
<dbReference type="Proteomes" id="UP000596827">
    <property type="component" value="Unassembled WGS sequence"/>
</dbReference>
<keyword evidence="4" id="KW-1185">Reference proteome</keyword>
<proteinExistence type="predicted"/>
<protein>
    <submittedName>
        <fullName evidence="3">Tail fiber domain-containing protein</fullName>
    </submittedName>
</protein>
<feature type="region of interest" description="Disordered" evidence="1">
    <location>
        <begin position="1"/>
        <end position="28"/>
    </location>
</feature>
<dbReference type="AlphaFoldDB" id="A0A923S2B4"/>
<dbReference type="Pfam" id="PF13884">
    <property type="entry name" value="Peptidase_S74"/>
    <property type="match status" value="1"/>
</dbReference>